<dbReference type="eggNOG" id="ENOG502Z9RA">
    <property type="taxonomic scope" value="Bacteria"/>
</dbReference>
<accession>A7VQH0</accession>
<proteinExistence type="predicted"/>
<reference evidence="2 3" key="2">
    <citation type="submission" date="2007-08" db="EMBL/GenBank/DDBJ databases">
        <authorList>
            <person name="Fulton L."/>
            <person name="Clifton S."/>
            <person name="Fulton B."/>
            <person name="Xu J."/>
            <person name="Minx P."/>
            <person name="Pepin K.H."/>
            <person name="Johnson M."/>
            <person name="Thiruvilangam P."/>
            <person name="Bhonagiri V."/>
            <person name="Nash W.E."/>
            <person name="Wang C."/>
            <person name="Mardis E.R."/>
            <person name="Wilson R.K."/>
        </authorList>
    </citation>
    <scope>NUCLEOTIDE SEQUENCE [LARGE SCALE GENOMIC DNA]</scope>
    <source>
        <strain evidence="2 3">DSM 753</strain>
    </source>
</reference>
<reference evidence="2 3" key="1">
    <citation type="submission" date="2007-08" db="EMBL/GenBank/DDBJ databases">
        <title>Draft genome sequence of Clostridium leptum (DSM 753).</title>
        <authorList>
            <person name="Sudarsanam P."/>
            <person name="Ley R."/>
            <person name="Guruge J."/>
            <person name="Turnbaugh P.J."/>
            <person name="Mahowald M."/>
            <person name="Liep D."/>
            <person name="Gordon J."/>
        </authorList>
    </citation>
    <scope>NUCLEOTIDE SEQUENCE [LARGE SCALE GENOMIC DNA]</scope>
    <source>
        <strain evidence="2 3">DSM 753</strain>
    </source>
</reference>
<dbReference type="EMBL" id="ABCB02000015">
    <property type="protein sequence ID" value="EDO62381.1"/>
    <property type="molecule type" value="Genomic_DNA"/>
</dbReference>
<evidence type="ECO:0000313" key="3">
    <source>
        <dbReference type="Proteomes" id="UP000003490"/>
    </source>
</evidence>
<dbReference type="OrthoDB" id="2594680at2"/>
<sequence>MKIDLNIRPMTPQEKIYAELQSSQISQQTGFIGVLVGNFNQQDRDLPMKWNILQEPPIKEAFWSEAQSVLKELRNTIFKDRISMQEYCASHTSFFKSQSADVYGFRVDSARYSYLILCSPQSKDRCLYLYAYSTEALEYHMKKAERGIRFITPDYKEKFRFADGEKIRIIGADGNFRDRICRYIDDTHFETEGEFGGTLYHICEFAELCEQTGSQVIPLDGEQKDVSREQRPPKTKGWER</sequence>
<comment type="caution">
    <text evidence="2">The sequence shown here is derived from an EMBL/GenBank/DDBJ whole genome shotgun (WGS) entry which is preliminary data.</text>
</comment>
<dbReference type="AlphaFoldDB" id="A7VQH0"/>
<dbReference type="HOGENOM" id="CLU_077409_0_0_9"/>
<evidence type="ECO:0000256" key="1">
    <source>
        <dbReference type="SAM" id="MobiDB-lite"/>
    </source>
</evidence>
<feature type="region of interest" description="Disordered" evidence="1">
    <location>
        <begin position="219"/>
        <end position="240"/>
    </location>
</feature>
<gene>
    <name evidence="2" type="ORF">CLOLEP_00800</name>
</gene>
<name>A7VQH0_9FIRM</name>
<evidence type="ECO:0000313" key="2">
    <source>
        <dbReference type="EMBL" id="EDO62381.1"/>
    </source>
</evidence>
<organism evidence="2 3">
    <name type="scientific">[Clostridium] leptum DSM 753</name>
    <dbReference type="NCBI Taxonomy" id="428125"/>
    <lineage>
        <taxon>Bacteria</taxon>
        <taxon>Bacillati</taxon>
        <taxon>Bacillota</taxon>
        <taxon>Clostridia</taxon>
        <taxon>Eubacteriales</taxon>
        <taxon>Oscillospiraceae</taxon>
        <taxon>Oscillospiraceae incertae sedis</taxon>
    </lineage>
</organism>
<protein>
    <submittedName>
        <fullName evidence="2">Uncharacterized protein</fullName>
    </submittedName>
</protein>
<dbReference type="Proteomes" id="UP000003490">
    <property type="component" value="Unassembled WGS sequence"/>
</dbReference>
<feature type="compositionally biased region" description="Basic and acidic residues" evidence="1">
    <location>
        <begin position="221"/>
        <end position="240"/>
    </location>
</feature>